<dbReference type="RefSeq" id="XP_022821842.1">
    <property type="nucleotide sequence ID" value="XM_022966074.1"/>
</dbReference>
<dbReference type="GeneID" id="111353167"/>
<dbReference type="Proteomes" id="UP000301870">
    <property type="component" value="Chromosome 16"/>
</dbReference>
<proteinExistence type="predicted"/>
<dbReference type="OrthoDB" id="7467136at2759"/>
<organism evidence="1 3">
    <name type="scientific">Spodoptera litura</name>
    <name type="common">Asian cotton leafworm</name>
    <dbReference type="NCBI Taxonomy" id="69820"/>
    <lineage>
        <taxon>Eukaryota</taxon>
        <taxon>Metazoa</taxon>
        <taxon>Ecdysozoa</taxon>
        <taxon>Arthropoda</taxon>
        <taxon>Hexapoda</taxon>
        <taxon>Insecta</taxon>
        <taxon>Pterygota</taxon>
        <taxon>Neoptera</taxon>
        <taxon>Endopterygota</taxon>
        <taxon>Lepidoptera</taxon>
        <taxon>Glossata</taxon>
        <taxon>Ditrysia</taxon>
        <taxon>Noctuoidea</taxon>
        <taxon>Noctuidae</taxon>
        <taxon>Amphipyrinae</taxon>
        <taxon>Spodoptera</taxon>
    </lineage>
</organism>
<sequence>MDVGDQPHHNLRTRHSFYISKGSKDSAHKESLCKSEVNVPQEIIVRPNSSRETHVTFSSLGEYYKKYEHDEVPVKDSSYEEVTTTVRNKSLTNSELDKLEIKIYRNISQELQTDDNSVGSLESNIKFFRTTVQEIFDNFYANMRDFEIYKKRFNEILAKNKEDAVADMEEFIKDMIQHIMSSETVISTETKNSNDIPPPLPLPPPPMTLRDKETNVSSFDDTSSNDMTISTTENLQSVIESYKNDNYLTDSTFDDNTSKAKAPPTKEEIFNIYLLSGSPCVEIKMNDRNLLSEINIKEPLKMLNEGKHVASADNMERLKAKKMELEKYVERQAQDPNVPDREIPVKVSYAKKNIHLNEDFSHDRDTEKSFITKLCNFLCRKFRKAT</sequence>
<protein>
    <submittedName>
        <fullName evidence="2 3">Uncharacterized protein LOC111353167</fullName>
    </submittedName>
</protein>
<dbReference type="AlphaFoldDB" id="A0A9J7E2L0"/>
<evidence type="ECO:0000313" key="2">
    <source>
        <dbReference type="RefSeq" id="XP_022821842.1"/>
    </source>
</evidence>
<keyword evidence="1" id="KW-1185">Reference proteome</keyword>
<accession>A0A9J7E2L0</accession>
<dbReference type="KEGG" id="sliu:111353167"/>
<gene>
    <name evidence="2 3" type="primary">LOC111353167</name>
</gene>
<evidence type="ECO:0000313" key="1">
    <source>
        <dbReference type="Proteomes" id="UP000301870"/>
    </source>
</evidence>
<reference evidence="2 3" key="1">
    <citation type="submission" date="2025-04" db="UniProtKB">
        <authorList>
            <consortium name="RefSeq"/>
        </authorList>
    </citation>
    <scope>IDENTIFICATION</scope>
    <source>
        <strain evidence="2 3">Ishihara</strain>
        <tissue evidence="2 3">Whole body</tissue>
    </source>
</reference>
<evidence type="ECO:0000313" key="3">
    <source>
        <dbReference type="RefSeq" id="XP_022821843.1"/>
    </source>
</evidence>
<dbReference type="RefSeq" id="XP_022821843.1">
    <property type="nucleotide sequence ID" value="XM_022966075.1"/>
</dbReference>
<name>A0A9J7E2L0_SPOLT</name>